<dbReference type="GO" id="GO:0046982">
    <property type="term" value="F:protein heterodimerization activity"/>
    <property type="evidence" value="ECO:0007669"/>
    <property type="project" value="TreeGrafter"/>
</dbReference>
<evidence type="ECO:0000256" key="3">
    <source>
        <dbReference type="ARBA" id="ARBA00023157"/>
    </source>
</evidence>
<dbReference type="EMBL" id="CAJNDS010002122">
    <property type="protein sequence ID" value="CAE7339204.1"/>
    <property type="molecule type" value="Genomic_DNA"/>
</dbReference>
<organism evidence="6 7">
    <name type="scientific">Symbiodinium natans</name>
    <dbReference type="NCBI Taxonomy" id="878477"/>
    <lineage>
        <taxon>Eukaryota</taxon>
        <taxon>Sar</taxon>
        <taxon>Alveolata</taxon>
        <taxon>Dinophyceae</taxon>
        <taxon>Suessiales</taxon>
        <taxon>Symbiodiniaceae</taxon>
        <taxon>Symbiodinium</taxon>
    </lineage>
</organism>
<sequence length="300" mass="32656">MGSASKGHARVPCLAAASYMALSRMAWGSSSILNWSSETRWAKTPLQRDNLFFVCRYCPGDPPCGGATYGTCNRASPGDPLRRAWICECEETFNGSACDERICPVCQNNGTCVGEGQNLTAEWTCECPSTHQGDRCQFLRCPSDCSNAGDCDKFTGICACFDGYDGADCSLAPGQLVPITNAIELSLTWGLQGYEEDNNSAPEYDMGFDLYDPEVQEWILDTCRAARTSVNLLVREEMICWIEVVENIMQLLKKHRLVPTIQLEPMLVAPCNIDGYGIDSRDGGSAMPVSSSARTASGAQ</sequence>
<dbReference type="Proteomes" id="UP000604046">
    <property type="component" value="Unassembled WGS sequence"/>
</dbReference>
<dbReference type="GO" id="GO:0050839">
    <property type="term" value="F:cell adhesion molecule binding"/>
    <property type="evidence" value="ECO:0007669"/>
    <property type="project" value="TreeGrafter"/>
</dbReference>
<name>A0A812P428_9DINO</name>
<dbReference type="SMART" id="SM00181">
    <property type="entry name" value="EGF"/>
    <property type="match status" value="3"/>
</dbReference>
<dbReference type="PROSITE" id="PS01186">
    <property type="entry name" value="EGF_2"/>
    <property type="match status" value="1"/>
</dbReference>
<keyword evidence="7" id="KW-1185">Reference proteome</keyword>
<gene>
    <name evidence="6" type="primary">Tnn</name>
    <name evidence="6" type="ORF">SNAT2548_LOCUS17750</name>
</gene>
<dbReference type="InterPro" id="IPR000742">
    <property type="entry name" value="EGF"/>
</dbReference>
<comment type="caution">
    <text evidence="4">Lacks conserved residue(s) required for the propagation of feature annotation.</text>
</comment>
<dbReference type="InterPro" id="IPR013111">
    <property type="entry name" value="EGF_extracell"/>
</dbReference>
<dbReference type="PANTHER" id="PTHR11219:SF69">
    <property type="entry name" value="TENEURIN-A"/>
    <property type="match status" value="1"/>
</dbReference>
<dbReference type="Pfam" id="PF07974">
    <property type="entry name" value="EGF_2"/>
    <property type="match status" value="1"/>
</dbReference>
<dbReference type="GO" id="GO:0007157">
    <property type="term" value="P:heterophilic cell-cell adhesion via plasma membrane cell adhesion molecules"/>
    <property type="evidence" value="ECO:0007669"/>
    <property type="project" value="TreeGrafter"/>
</dbReference>
<dbReference type="AlphaFoldDB" id="A0A812P428"/>
<accession>A0A812P428</accession>
<keyword evidence="3 4" id="KW-1015">Disulfide bond</keyword>
<protein>
    <submittedName>
        <fullName evidence="6">Tnn protein</fullName>
    </submittedName>
</protein>
<proteinExistence type="predicted"/>
<keyword evidence="1 4" id="KW-0245">EGF-like domain</keyword>
<reference evidence="6" key="1">
    <citation type="submission" date="2021-02" db="EMBL/GenBank/DDBJ databases">
        <authorList>
            <person name="Dougan E. K."/>
            <person name="Rhodes N."/>
            <person name="Thang M."/>
            <person name="Chan C."/>
        </authorList>
    </citation>
    <scope>NUCLEOTIDE SEQUENCE</scope>
</reference>
<dbReference type="InterPro" id="IPR051216">
    <property type="entry name" value="Teneurin"/>
</dbReference>
<evidence type="ECO:0000256" key="2">
    <source>
        <dbReference type="ARBA" id="ARBA00022737"/>
    </source>
</evidence>
<dbReference type="PANTHER" id="PTHR11219">
    <property type="entry name" value="TENEURIN AND N-ACETYLGLUCOSAMINE-1-PHOSPHODIESTER ALPHA-N-ACETYLGLUCOSAMINIDASE"/>
    <property type="match status" value="1"/>
</dbReference>
<keyword evidence="2" id="KW-0677">Repeat</keyword>
<evidence type="ECO:0000313" key="6">
    <source>
        <dbReference type="EMBL" id="CAE7339204.1"/>
    </source>
</evidence>
<dbReference type="GO" id="GO:0042803">
    <property type="term" value="F:protein homodimerization activity"/>
    <property type="evidence" value="ECO:0007669"/>
    <property type="project" value="TreeGrafter"/>
</dbReference>
<evidence type="ECO:0000313" key="7">
    <source>
        <dbReference type="Proteomes" id="UP000604046"/>
    </source>
</evidence>
<dbReference type="PROSITE" id="PS50026">
    <property type="entry name" value="EGF_3"/>
    <property type="match status" value="1"/>
</dbReference>
<feature type="disulfide bond" evidence="4">
    <location>
        <begin position="127"/>
        <end position="136"/>
    </location>
</feature>
<dbReference type="PROSITE" id="PS00022">
    <property type="entry name" value="EGF_1"/>
    <property type="match status" value="2"/>
</dbReference>
<dbReference type="OrthoDB" id="6130531at2759"/>
<feature type="domain" description="EGF-like" evidence="5">
    <location>
        <begin position="99"/>
        <end position="137"/>
    </location>
</feature>
<evidence type="ECO:0000256" key="4">
    <source>
        <dbReference type="PROSITE-ProRule" id="PRU00076"/>
    </source>
</evidence>
<evidence type="ECO:0000259" key="5">
    <source>
        <dbReference type="PROSITE" id="PS50026"/>
    </source>
</evidence>
<dbReference type="Gene3D" id="2.10.25.10">
    <property type="entry name" value="Laminin"/>
    <property type="match status" value="2"/>
</dbReference>
<comment type="caution">
    <text evidence="6">The sequence shown here is derived from an EMBL/GenBank/DDBJ whole genome shotgun (WGS) entry which is preliminary data.</text>
</comment>
<evidence type="ECO:0000256" key="1">
    <source>
        <dbReference type="ARBA" id="ARBA00022536"/>
    </source>
</evidence>